<evidence type="ECO:0000256" key="1">
    <source>
        <dbReference type="ARBA" id="ARBA00022475"/>
    </source>
</evidence>
<keyword evidence="1 4" id="KW-1003">Cell membrane</keyword>
<dbReference type="NCBIfam" id="NF003439">
    <property type="entry name" value="PRK04968.1"/>
    <property type="match status" value="1"/>
</dbReference>
<dbReference type="InterPro" id="IPR038228">
    <property type="entry name" value="Syd_sf"/>
</dbReference>
<evidence type="ECO:0000313" key="6">
    <source>
        <dbReference type="Proteomes" id="UP000029868"/>
    </source>
</evidence>
<comment type="similarity">
    <text evidence="4">Belongs to the Syd family.</text>
</comment>
<dbReference type="EMBL" id="JQEC01000011">
    <property type="protein sequence ID" value="KGJ96125.1"/>
    <property type="molecule type" value="Genomic_DNA"/>
</dbReference>
<keyword evidence="2 4" id="KW-0997">Cell inner membrane</keyword>
<dbReference type="GO" id="GO:0009898">
    <property type="term" value="C:cytoplasmic side of plasma membrane"/>
    <property type="evidence" value="ECO:0007669"/>
    <property type="project" value="InterPro"/>
</dbReference>
<evidence type="ECO:0000256" key="3">
    <source>
        <dbReference type="ARBA" id="ARBA00023136"/>
    </source>
</evidence>
<evidence type="ECO:0000313" key="5">
    <source>
        <dbReference type="EMBL" id="KGJ96125.1"/>
    </source>
</evidence>
<keyword evidence="3 4" id="KW-0472">Membrane</keyword>
<dbReference type="OrthoDB" id="5599437at2"/>
<dbReference type="RefSeq" id="WP_033081119.1">
    <property type="nucleotide sequence ID" value="NZ_JQEC01000011.1"/>
</dbReference>
<reference evidence="5 6" key="1">
    <citation type="submission" date="2014-08" db="EMBL/GenBank/DDBJ databases">
        <title>Genomic and Phenotypic Diversity of Colwellia psychrerythraea strains from Disparate Marine Basins.</title>
        <authorList>
            <person name="Techtmann S.M."/>
            <person name="Stelling S.C."/>
            <person name="Utturkar S.M."/>
            <person name="Alshibli N."/>
            <person name="Harris A."/>
            <person name="Brown S.D."/>
            <person name="Hazen T.C."/>
        </authorList>
    </citation>
    <scope>NUCLEOTIDE SEQUENCE [LARGE SCALE GENOMIC DNA]</scope>
    <source>
        <strain evidence="5 6">GAB14E</strain>
    </source>
</reference>
<evidence type="ECO:0000256" key="2">
    <source>
        <dbReference type="ARBA" id="ARBA00022519"/>
    </source>
</evidence>
<dbReference type="PATRIC" id="fig|28229.3.peg.1003"/>
<gene>
    <name evidence="4" type="primary">syd</name>
    <name evidence="5" type="ORF">GAB14E_0072</name>
</gene>
<dbReference type="Gene3D" id="3.40.1580.20">
    <property type="entry name" value="Syd protein"/>
    <property type="match status" value="1"/>
</dbReference>
<dbReference type="HAMAP" id="MF_01104">
    <property type="entry name" value="Syd"/>
    <property type="match status" value="1"/>
</dbReference>
<evidence type="ECO:0000256" key="4">
    <source>
        <dbReference type="HAMAP-Rule" id="MF_01104"/>
    </source>
</evidence>
<comment type="caution">
    <text evidence="5">The sequence shown here is derived from an EMBL/GenBank/DDBJ whole genome shotgun (WGS) entry which is preliminary data.</text>
</comment>
<comment type="subcellular location">
    <subcellularLocation>
        <location evidence="4">Cell inner membrane</location>
        <topology evidence="4">Peripheral membrane protein</topology>
        <orientation evidence="4">Cytoplasmic side</orientation>
    </subcellularLocation>
    <text evidence="4">Loosely associated with the cytoplasmic side of the inner membrane, probably via SecY.</text>
</comment>
<sequence>MTSTNKTLAQVLLKFGKDYGQQHIELLGHLPLIEHDEEWLSPCELSPHDEKHHCWQPVAVNSSKVTDNNPILLSFNNVESALNIVLHQDIKTYFTTIFSGEIEATCSEGQLSLLFAWNKEDFDRLQENIIGHILMKQRLKQAETVFFAVTDEEDMIISVDNTNGEVWVERVGCKPHKKLSDSLANFINQLTPNSLVIER</sequence>
<accession>A0A099L130</accession>
<dbReference type="CDD" id="cd16323">
    <property type="entry name" value="Syd"/>
    <property type="match status" value="1"/>
</dbReference>
<dbReference type="AlphaFoldDB" id="A0A099L130"/>
<comment type="function">
    <text evidence="4">Interacts with the SecY protein in vivo. May bind preferentially to an uncomplexed state of SecY, thus functioning either as a chelating agent for excess SecY in the cell or as a regulatory factor that negatively controls the translocase function.</text>
</comment>
<organism evidence="5 6">
    <name type="scientific">Colwellia psychrerythraea</name>
    <name type="common">Vibrio psychroerythus</name>
    <dbReference type="NCBI Taxonomy" id="28229"/>
    <lineage>
        <taxon>Bacteria</taxon>
        <taxon>Pseudomonadati</taxon>
        <taxon>Pseudomonadota</taxon>
        <taxon>Gammaproteobacteria</taxon>
        <taxon>Alteromonadales</taxon>
        <taxon>Colwelliaceae</taxon>
        <taxon>Colwellia</taxon>
    </lineage>
</organism>
<protein>
    <recommendedName>
        <fullName evidence="4">Protein Syd</fullName>
    </recommendedName>
</protein>
<name>A0A099L130_COLPS</name>
<dbReference type="Pfam" id="PF07348">
    <property type="entry name" value="Syd"/>
    <property type="match status" value="1"/>
</dbReference>
<dbReference type="InterPro" id="IPR009948">
    <property type="entry name" value="Syd"/>
</dbReference>
<dbReference type="Proteomes" id="UP000029868">
    <property type="component" value="Unassembled WGS sequence"/>
</dbReference>
<proteinExistence type="inferred from homology"/>